<name>A0A2J4QZJ0_9ENTR</name>
<sequence length="78" mass="8333">MNTFSTVSRNYPVSGGIYPSKKQPSAAKQADGFAPTYINAGGKLIEGDPVDVAELNFIFNDLYAQAAHIDQLLTAKGK</sequence>
<protein>
    <recommendedName>
        <fullName evidence="3">Phosphoglycolate phosphatase</fullName>
    </recommendedName>
</protein>
<evidence type="ECO:0000313" key="1">
    <source>
        <dbReference type="EMBL" id="PLL36393.1"/>
    </source>
</evidence>
<organism evidence="1 2">
    <name type="scientific">Klebsiella michiganensis</name>
    <dbReference type="NCBI Taxonomy" id="1134687"/>
    <lineage>
        <taxon>Bacteria</taxon>
        <taxon>Pseudomonadati</taxon>
        <taxon>Pseudomonadota</taxon>
        <taxon>Gammaproteobacteria</taxon>
        <taxon>Enterobacterales</taxon>
        <taxon>Enterobacteriaceae</taxon>
        <taxon>Klebsiella/Raoultella group</taxon>
        <taxon>Klebsiella</taxon>
    </lineage>
</organism>
<dbReference type="Proteomes" id="UP000234505">
    <property type="component" value="Unassembled WGS sequence"/>
</dbReference>
<reference evidence="1 2" key="1">
    <citation type="submission" date="2017-11" db="EMBL/GenBank/DDBJ databases">
        <authorList>
            <person name="Han C.G."/>
        </authorList>
    </citation>
    <scope>NUCLEOTIDE SEQUENCE [LARGE SCALE GENOMIC DNA]</scope>
    <source>
        <strain evidence="1 2">A11</strain>
    </source>
</reference>
<dbReference type="EMBL" id="PIDS01000678">
    <property type="protein sequence ID" value="PLL36393.1"/>
    <property type="molecule type" value="Genomic_DNA"/>
</dbReference>
<accession>A0A2J4QZJ0</accession>
<reference evidence="1 2" key="2">
    <citation type="submission" date="2018-01" db="EMBL/GenBank/DDBJ databases">
        <title>Genomic study of Klebsiella pneumoniae.</title>
        <authorList>
            <person name="Yang Y."/>
            <person name="Bicalho R."/>
        </authorList>
    </citation>
    <scope>NUCLEOTIDE SEQUENCE [LARGE SCALE GENOMIC DNA]</scope>
    <source>
        <strain evidence="1 2">A11</strain>
    </source>
</reference>
<comment type="caution">
    <text evidence="1">The sequence shown here is derived from an EMBL/GenBank/DDBJ whole genome shotgun (WGS) entry which is preliminary data.</text>
</comment>
<evidence type="ECO:0008006" key="3">
    <source>
        <dbReference type="Google" id="ProtNLM"/>
    </source>
</evidence>
<gene>
    <name evidence="1" type="ORF">CWN50_18770</name>
</gene>
<proteinExistence type="predicted"/>
<dbReference type="AlphaFoldDB" id="A0A2J4QZJ0"/>
<dbReference type="RefSeq" id="WP_125286355.1">
    <property type="nucleotide sequence ID" value="NZ_JAHBNO010000002.1"/>
</dbReference>
<evidence type="ECO:0000313" key="2">
    <source>
        <dbReference type="Proteomes" id="UP000234505"/>
    </source>
</evidence>